<evidence type="ECO:0000313" key="3">
    <source>
        <dbReference type="Proteomes" id="UP000179840"/>
    </source>
</evidence>
<name>A0A1S1U8T0_9BURK</name>
<dbReference type="InterPro" id="IPR007560">
    <property type="entry name" value="Restrct_endonuc_IV_Mrr"/>
</dbReference>
<organism evidence="2 3">
    <name type="scientific">Janthinobacterium lividum</name>
    <dbReference type="NCBI Taxonomy" id="29581"/>
    <lineage>
        <taxon>Bacteria</taxon>
        <taxon>Pseudomonadati</taxon>
        <taxon>Pseudomonadota</taxon>
        <taxon>Betaproteobacteria</taxon>
        <taxon>Burkholderiales</taxon>
        <taxon>Oxalobacteraceae</taxon>
        <taxon>Janthinobacterium</taxon>
    </lineage>
</organism>
<comment type="caution">
    <text evidence="2">The sequence shown here is derived from an EMBL/GenBank/DDBJ whole genome shotgun (WGS) entry which is preliminary data.</text>
</comment>
<dbReference type="GO" id="GO:0003677">
    <property type="term" value="F:DNA binding"/>
    <property type="evidence" value="ECO:0007669"/>
    <property type="project" value="InterPro"/>
</dbReference>
<reference evidence="2 3" key="1">
    <citation type="submission" date="2015-06" db="EMBL/GenBank/DDBJ databases">
        <title>Draft genome sequencing of a biphenyl-degrading bacterium, Janthinobacterium lividum MEG1.</title>
        <authorList>
            <person name="Shimodaira J."/>
            <person name="Hatta T."/>
        </authorList>
    </citation>
    <scope>NUCLEOTIDE SEQUENCE [LARGE SCALE GENOMIC DNA]</scope>
    <source>
        <strain evidence="2 3">MEG1</strain>
    </source>
</reference>
<proteinExistence type="predicted"/>
<protein>
    <recommendedName>
        <fullName evidence="1">Restriction endonuclease type IV Mrr domain-containing protein</fullName>
    </recommendedName>
</protein>
<dbReference type="EMBL" id="LFKP01000010">
    <property type="protein sequence ID" value="OHV95523.1"/>
    <property type="molecule type" value="Genomic_DNA"/>
</dbReference>
<gene>
    <name evidence="2" type="ORF">AKG95_20490</name>
</gene>
<accession>A0A1S1U8T0</accession>
<dbReference type="GO" id="GO:0009307">
    <property type="term" value="P:DNA restriction-modification system"/>
    <property type="evidence" value="ECO:0007669"/>
    <property type="project" value="InterPro"/>
</dbReference>
<evidence type="ECO:0000259" key="1">
    <source>
        <dbReference type="Pfam" id="PF04471"/>
    </source>
</evidence>
<dbReference type="InterPro" id="IPR011335">
    <property type="entry name" value="Restrct_endonuc-II-like"/>
</dbReference>
<dbReference type="AlphaFoldDB" id="A0A1S1U8T0"/>
<sequence>MKRYLTESRETLFKVLEQLPQHAAMSESEFTRIAIPALIPALGYSDDETFFDYGNGKRRADLVLSNSIDSKPWVIFEVKNGRTQDTSSWIQQLNDYLSEFGGNKGVVLSPEILLVIDSGAVKQFELKNLKITEVEEILENLERADQVIPESNSRTSNTQLIKLIEEAETAKTNDAKGKSFEALAHHLFSSVPSLKCKYRNLNTRSSEIDIIVEYNSSNGVLPLFEELGRYCFVECKNWSVPVGAKHIRDFIGKLEKCRINLGVILAKNGVTGADSGLDAIRVVHAAFDKGGPIVLIFSLEDLRTIQDGIAFTEALDQRFDHLRFDMEG</sequence>
<dbReference type="Pfam" id="PF04471">
    <property type="entry name" value="Mrr_cat"/>
    <property type="match status" value="1"/>
</dbReference>
<dbReference type="Proteomes" id="UP000179840">
    <property type="component" value="Unassembled WGS sequence"/>
</dbReference>
<feature type="domain" description="Restriction endonuclease type IV Mrr" evidence="1">
    <location>
        <begin position="176"/>
        <end position="271"/>
    </location>
</feature>
<dbReference type="SUPFAM" id="SSF52980">
    <property type="entry name" value="Restriction endonuclease-like"/>
    <property type="match status" value="1"/>
</dbReference>
<dbReference type="GO" id="GO:0004519">
    <property type="term" value="F:endonuclease activity"/>
    <property type="evidence" value="ECO:0007669"/>
    <property type="project" value="InterPro"/>
</dbReference>
<evidence type="ECO:0000313" key="2">
    <source>
        <dbReference type="EMBL" id="OHV95523.1"/>
    </source>
</evidence>